<evidence type="ECO:0000313" key="2">
    <source>
        <dbReference type="Proteomes" id="UP000237105"/>
    </source>
</evidence>
<comment type="caution">
    <text evidence="1">The sequence shown here is derived from an EMBL/GenBank/DDBJ whole genome shotgun (WGS) entry which is preliminary data.</text>
</comment>
<keyword evidence="2" id="KW-1185">Reference proteome</keyword>
<dbReference type="EMBL" id="JXTB01000017">
    <property type="protein sequence ID" value="PON76618.1"/>
    <property type="molecule type" value="Genomic_DNA"/>
</dbReference>
<dbReference type="Proteomes" id="UP000237105">
    <property type="component" value="Unassembled WGS sequence"/>
</dbReference>
<proteinExistence type="predicted"/>
<dbReference type="AlphaFoldDB" id="A0A2P5DTK1"/>
<name>A0A2P5DTK1_PARAD</name>
<organism evidence="1 2">
    <name type="scientific">Parasponia andersonii</name>
    <name type="common">Sponia andersonii</name>
    <dbReference type="NCBI Taxonomy" id="3476"/>
    <lineage>
        <taxon>Eukaryota</taxon>
        <taxon>Viridiplantae</taxon>
        <taxon>Streptophyta</taxon>
        <taxon>Embryophyta</taxon>
        <taxon>Tracheophyta</taxon>
        <taxon>Spermatophyta</taxon>
        <taxon>Magnoliopsida</taxon>
        <taxon>eudicotyledons</taxon>
        <taxon>Gunneridae</taxon>
        <taxon>Pentapetalae</taxon>
        <taxon>rosids</taxon>
        <taxon>fabids</taxon>
        <taxon>Rosales</taxon>
        <taxon>Cannabaceae</taxon>
        <taxon>Parasponia</taxon>
    </lineage>
</organism>
<protein>
    <submittedName>
        <fullName evidence="1">Uncharacterized protein</fullName>
    </submittedName>
</protein>
<evidence type="ECO:0000313" key="1">
    <source>
        <dbReference type="EMBL" id="PON76618.1"/>
    </source>
</evidence>
<gene>
    <name evidence="1" type="ORF">PanWU01x14_033040</name>
</gene>
<accession>A0A2P5DTK1</accession>
<reference evidence="2" key="1">
    <citation type="submission" date="2016-06" db="EMBL/GenBank/DDBJ databases">
        <title>Parallel loss of symbiosis genes in relatives of nitrogen-fixing non-legume Parasponia.</title>
        <authorList>
            <person name="Van Velzen R."/>
            <person name="Holmer R."/>
            <person name="Bu F."/>
            <person name="Rutten L."/>
            <person name="Van Zeijl A."/>
            <person name="Liu W."/>
            <person name="Santuari L."/>
            <person name="Cao Q."/>
            <person name="Sharma T."/>
            <person name="Shen D."/>
            <person name="Roswanjaya Y."/>
            <person name="Wardhani T."/>
            <person name="Kalhor M.S."/>
            <person name="Jansen J."/>
            <person name="Van den Hoogen J."/>
            <person name="Gungor B."/>
            <person name="Hartog M."/>
            <person name="Hontelez J."/>
            <person name="Verver J."/>
            <person name="Yang W.-C."/>
            <person name="Schijlen E."/>
            <person name="Repin R."/>
            <person name="Schilthuizen M."/>
            <person name="Schranz E."/>
            <person name="Heidstra R."/>
            <person name="Miyata K."/>
            <person name="Fedorova E."/>
            <person name="Kohlen W."/>
            <person name="Bisseling T."/>
            <person name="Smit S."/>
            <person name="Geurts R."/>
        </authorList>
    </citation>
    <scope>NUCLEOTIDE SEQUENCE [LARGE SCALE GENOMIC DNA]</scope>
    <source>
        <strain evidence="2">cv. WU1-14</strain>
    </source>
</reference>
<dbReference type="OrthoDB" id="10274882at2759"/>
<sequence>MIKLTFCVSELSINVRRKNPIILIMVIAIRFLSSNNDPLEPFHHTTPNETRYDHPHWKAVVRRQNVAVLHVRQYDIPRRVHGHLRPQARAVLGPTPAGQVLGPFEAHVEGPASARHDPHPLQQGA</sequence>